<dbReference type="Proteomes" id="UP000663090">
    <property type="component" value="Chromosome"/>
</dbReference>
<dbReference type="EC" id="2.7.11.1" evidence="2"/>
<dbReference type="PROSITE" id="PS00107">
    <property type="entry name" value="PROTEIN_KINASE_ATP"/>
    <property type="match status" value="1"/>
</dbReference>
<evidence type="ECO:0000256" key="1">
    <source>
        <dbReference type="ARBA" id="ARBA00010886"/>
    </source>
</evidence>
<dbReference type="Gene3D" id="1.10.510.10">
    <property type="entry name" value="Transferase(Phosphotransferase) domain 1"/>
    <property type="match status" value="1"/>
</dbReference>
<gene>
    <name evidence="10" type="ORF">JY572_26400</name>
</gene>
<dbReference type="PANTHER" id="PTHR43671">
    <property type="entry name" value="SERINE/THREONINE-PROTEIN KINASE NEK"/>
    <property type="match status" value="1"/>
</dbReference>
<evidence type="ECO:0000256" key="5">
    <source>
        <dbReference type="ARBA" id="ARBA00022777"/>
    </source>
</evidence>
<accession>A0ABX7N2L8</accession>
<sequence length="610" mass="65200">MLIGLSPAHLQPGQTVDGWRIVKPLGAGSFGAVYLVEKEGHRFAMKMAMHRASSGDAEQTDARLLREMVCLSQVSGHPNVVRVHAHGRWPHPSEGWLYVAVDYVEGYTLGEWVEKTHPTAHEVVRVFGKLAGALAHLHARGVFHRDLKLGNILVRAADGEPFVLDFSAGDYMLAPELTDTPLPPGTRRYRSPEAARFLREHGDEHDARYDFKATDDVYALGVCLYDVLTNPQPESAAPRTMVGAQWPPPAPHALNARVPESLSAAAMHFIDRQPEKRAPTAEVMRRELEALLSEGGEAWTVPLHVPKPQLPLASEAPHNDIPQEDAPAPVSKQPPGRLVAGAVAVLALVVASLAGYMALRPTPVAERPSAPLAAPTVRDAGPAASLSPSVPPSPLASSPGVALPPPAPVEKESPPVKRAPAPMLPPVESTSRKPKALASRQSWPPSPWAGFLKTCAGVTAVVALSMGCPGAQVRPDPSDCPSEARDAMFNRGNKNGLRIRVGDSVMLTLDTRQPGDIGEAGSYADGPVTGVVNISDVRGLPEGTRLSGYLWTGGEFLVGRYSEARLPDGRTVPVCIVLGKRGYVEKENWSTPGAAVVGRSLPAYAVERWP</sequence>
<evidence type="ECO:0000259" key="9">
    <source>
        <dbReference type="PROSITE" id="PS50011"/>
    </source>
</evidence>
<comment type="similarity">
    <text evidence="1">Belongs to the protein kinase superfamily. NEK Ser/Thr protein kinase family. NIMA subfamily.</text>
</comment>
<dbReference type="SUPFAM" id="SSF56112">
    <property type="entry name" value="Protein kinase-like (PK-like)"/>
    <property type="match status" value="1"/>
</dbReference>
<dbReference type="InterPro" id="IPR000719">
    <property type="entry name" value="Prot_kinase_dom"/>
</dbReference>
<evidence type="ECO:0000256" key="7">
    <source>
        <dbReference type="PROSITE-ProRule" id="PRU10141"/>
    </source>
</evidence>
<dbReference type="PROSITE" id="PS00108">
    <property type="entry name" value="PROTEIN_KINASE_ST"/>
    <property type="match status" value="1"/>
</dbReference>
<evidence type="ECO:0000256" key="2">
    <source>
        <dbReference type="ARBA" id="ARBA00012513"/>
    </source>
</evidence>
<feature type="domain" description="Protein kinase" evidence="9">
    <location>
        <begin position="19"/>
        <end position="292"/>
    </location>
</feature>
<evidence type="ECO:0000313" key="10">
    <source>
        <dbReference type="EMBL" id="QSQ11905.1"/>
    </source>
</evidence>
<dbReference type="GO" id="GO:0016301">
    <property type="term" value="F:kinase activity"/>
    <property type="evidence" value="ECO:0007669"/>
    <property type="project" value="UniProtKB-KW"/>
</dbReference>
<reference evidence="10 11" key="1">
    <citation type="submission" date="2021-02" db="EMBL/GenBank/DDBJ databases">
        <title>De Novo genome assembly of isolated myxobacteria.</title>
        <authorList>
            <person name="Stevens D.C."/>
        </authorList>
    </citation>
    <scope>NUCLEOTIDE SEQUENCE [LARGE SCALE GENOMIC DNA]</scope>
    <source>
        <strain evidence="10 11">SCHIC003</strain>
    </source>
</reference>
<evidence type="ECO:0000256" key="4">
    <source>
        <dbReference type="ARBA" id="ARBA00022741"/>
    </source>
</evidence>
<protein>
    <recommendedName>
        <fullName evidence="2">non-specific serine/threonine protein kinase</fullName>
        <ecNumber evidence="2">2.7.11.1</ecNumber>
    </recommendedName>
</protein>
<keyword evidence="4 7" id="KW-0547">Nucleotide-binding</keyword>
<evidence type="ECO:0000256" key="6">
    <source>
        <dbReference type="ARBA" id="ARBA00022840"/>
    </source>
</evidence>
<dbReference type="InterPro" id="IPR017441">
    <property type="entry name" value="Protein_kinase_ATP_BS"/>
</dbReference>
<evidence type="ECO:0000256" key="8">
    <source>
        <dbReference type="SAM" id="MobiDB-lite"/>
    </source>
</evidence>
<keyword evidence="3" id="KW-0808">Transferase</keyword>
<feature type="region of interest" description="Disordered" evidence="8">
    <location>
        <begin position="309"/>
        <end position="333"/>
    </location>
</feature>
<dbReference type="CDD" id="cd14014">
    <property type="entry name" value="STKc_PknB_like"/>
    <property type="match status" value="1"/>
</dbReference>
<dbReference type="SMART" id="SM00220">
    <property type="entry name" value="S_TKc"/>
    <property type="match status" value="1"/>
</dbReference>
<dbReference type="InterPro" id="IPR008271">
    <property type="entry name" value="Ser/Thr_kinase_AS"/>
</dbReference>
<dbReference type="PANTHER" id="PTHR43671:SF13">
    <property type="entry name" value="SERINE_THREONINE-PROTEIN KINASE NEK2"/>
    <property type="match status" value="1"/>
</dbReference>
<feature type="region of interest" description="Disordered" evidence="8">
    <location>
        <begin position="367"/>
        <end position="443"/>
    </location>
</feature>
<organism evidence="10 11">
    <name type="scientific">Myxococcus landrumensis</name>
    <dbReference type="NCBI Taxonomy" id="2813577"/>
    <lineage>
        <taxon>Bacteria</taxon>
        <taxon>Pseudomonadati</taxon>
        <taxon>Myxococcota</taxon>
        <taxon>Myxococcia</taxon>
        <taxon>Myxococcales</taxon>
        <taxon>Cystobacterineae</taxon>
        <taxon>Myxococcaceae</taxon>
        <taxon>Myxococcus</taxon>
    </lineage>
</organism>
<dbReference type="InterPro" id="IPR011009">
    <property type="entry name" value="Kinase-like_dom_sf"/>
</dbReference>
<evidence type="ECO:0000313" key="11">
    <source>
        <dbReference type="Proteomes" id="UP000663090"/>
    </source>
</evidence>
<dbReference type="Gene3D" id="3.30.200.20">
    <property type="entry name" value="Phosphorylase Kinase, domain 1"/>
    <property type="match status" value="1"/>
</dbReference>
<dbReference type="InterPro" id="IPR050660">
    <property type="entry name" value="NEK_Ser/Thr_kinase"/>
</dbReference>
<dbReference type="EMBL" id="CP071091">
    <property type="protein sequence ID" value="QSQ11905.1"/>
    <property type="molecule type" value="Genomic_DNA"/>
</dbReference>
<dbReference type="PROSITE" id="PS50011">
    <property type="entry name" value="PROTEIN_KINASE_DOM"/>
    <property type="match status" value="1"/>
</dbReference>
<name>A0ABX7N2L8_9BACT</name>
<proteinExistence type="inferred from homology"/>
<keyword evidence="11" id="KW-1185">Reference proteome</keyword>
<dbReference type="Pfam" id="PF00069">
    <property type="entry name" value="Pkinase"/>
    <property type="match status" value="1"/>
</dbReference>
<evidence type="ECO:0000256" key="3">
    <source>
        <dbReference type="ARBA" id="ARBA00022679"/>
    </source>
</evidence>
<feature type="binding site" evidence="7">
    <location>
        <position position="46"/>
    </location>
    <ligand>
        <name>ATP</name>
        <dbReference type="ChEBI" id="CHEBI:30616"/>
    </ligand>
</feature>
<keyword evidence="5 10" id="KW-0418">Kinase</keyword>
<dbReference type="RefSeq" id="WP_206713644.1">
    <property type="nucleotide sequence ID" value="NZ_CP071091.1"/>
</dbReference>
<keyword evidence="6 7" id="KW-0067">ATP-binding</keyword>